<comment type="caution">
    <text evidence="2">The sequence shown here is derived from an EMBL/GenBank/DDBJ whole genome shotgun (WGS) entry which is preliminary data.</text>
</comment>
<keyword evidence="2" id="KW-0378">Hydrolase</keyword>
<dbReference type="InterPro" id="IPR029058">
    <property type="entry name" value="AB_hydrolase_fold"/>
</dbReference>
<evidence type="ECO:0000259" key="1">
    <source>
        <dbReference type="Pfam" id="PF12697"/>
    </source>
</evidence>
<gene>
    <name evidence="2" type="ORF">JCM31826_19700</name>
</gene>
<proteinExistence type="predicted"/>
<sequence>MATDHRAFEVFKKHFSHPYTYIPWVEPERTESLSDYTQRMISPHLKDSGAVRVAIGLSFGGVVALHGLDQGFFTHVILVSSVKGRDEFSPFFRFLRIVPIYRMLPDSWLKSILVGSGLIPAGLRHEHQLMFRQMFDQFSPSYFKWCVDRLIHIPKSKQQKNVYHIHGTHDEVFAYRYICSAEAVPGGSHLMIVTRAKEISRMVEQILQQIKQTNTIQV</sequence>
<protein>
    <submittedName>
        <fullName evidence="2">Alpha/beta hydrolase</fullName>
    </submittedName>
</protein>
<dbReference type="EMBL" id="BHZE01000024">
    <property type="protein sequence ID" value="GCD78488.1"/>
    <property type="molecule type" value="Genomic_DNA"/>
</dbReference>
<organism evidence="2 3">
    <name type="scientific">Thermaurantimonas aggregans</name>
    <dbReference type="NCBI Taxonomy" id="2173829"/>
    <lineage>
        <taxon>Bacteria</taxon>
        <taxon>Pseudomonadati</taxon>
        <taxon>Bacteroidota</taxon>
        <taxon>Flavobacteriia</taxon>
        <taxon>Flavobacteriales</taxon>
        <taxon>Schleiferiaceae</taxon>
        <taxon>Thermaurantimonas</taxon>
    </lineage>
</organism>
<dbReference type="Pfam" id="PF12697">
    <property type="entry name" value="Abhydrolase_6"/>
    <property type="match status" value="1"/>
</dbReference>
<feature type="domain" description="AB hydrolase-1" evidence="1">
    <location>
        <begin position="33"/>
        <end position="199"/>
    </location>
</feature>
<evidence type="ECO:0000313" key="3">
    <source>
        <dbReference type="Proteomes" id="UP000286715"/>
    </source>
</evidence>
<reference evidence="2 3" key="1">
    <citation type="submission" date="2018-11" db="EMBL/GenBank/DDBJ databases">
        <title>Schleiferia aggregans sp. nov., a moderately thermophilic heterotrophic bacterium isolated from microbial mats at a terrestrial hot spring.</title>
        <authorList>
            <person name="Iino T."/>
            <person name="Ohkuma M."/>
            <person name="Haruta S."/>
        </authorList>
    </citation>
    <scope>NUCLEOTIDE SEQUENCE [LARGE SCALE GENOMIC DNA]</scope>
    <source>
        <strain evidence="2 3">LA</strain>
    </source>
</reference>
<evidence type="ECO:0000313" key="2">
    <source>
        <dbReference type="EMBL" id="GCD78488.1"/>
    </source>
</evidence>
<name>A0A401XN95_9FLAO</name>
<dbReference type="Gene3D" id="3.40.50.1820">
    <property type="entry name" value="alpha/beta hydrolase"/>
    <property type="match status" value="1"/>
</dbReference>
<dbReference type="Proteomes" id="UP000286715">
    <property type="component" value="Unassembled WGS sequence"/>
</dbReference>
<dbReference type="AlphaFoldDB" id="A0A401XN95"/>
<dbReference type="GO" id="GO:0016787">
    <property type="term" value="F:hydrolase activity"/>
    <property type="evidence" value="ECO:0007669"/>
    <property type="project" value="UniProtKB-KW"/>
</dbReference>
<keyword evidence="3" id="KW-1185">Reference proteome</keyword>
<accession>A0A401XN95</accession>
<dbReference type="SUPFAM" id="SSF53474">
    <property type="entry name" value="alpha/beta-Hydrolases"/>
    <property type="match status" value="1"/>
</dbReference>
<dbReference type="InterPro" id="IPR000073">
    <property type="entry name" value="AB_hydrolase_1"/>
</dbReference>